<keyword evidence="1" id="KW-0472">Membrane</keyword>
<keyword evidence="2" id="KW-1185">Reference proteome</keyword>
<feature type="transmembrane region" description="Helical" evidence="1">
    <location>
        <begin position="6"/>
        <end position="26"/>
    </location>
</feature>
<keyword evidence="1" id="KW-0812">Transmembrane</keyword>
<dbReference type="AlphaFoldDB" id="A0A1I7XIE0"/>
<reference evidence="3" key="1">
    <citation type="submission" date="2016-11" db="UniProtKB">
        <authorList>
            <consortium name="WormBaseParasite"/>
        </authorList>
    </citation>
    <scope>IDENTIFICATION</scope>
</reference>
<organism evidence="2 3">
    <name type="scientific">Heterorhabditis bacteriophora</name>
    <name type="common">Entomopathogenic nematode worm</name>
    <dbReference type="NCBI Taxonomy" id="37862"/>
    <lineage>
        <taxon>Eukaryota</taxon>
        <taxon>Metazoa</taxon>
        <taxon>Ecdysozoa</taxon>
        <taxon>Nematoda</taxon>
        <taxon>Chromadorea</taxon>
        <taxon>Rhabditida</taxon>
        <taxon>Rhabditina</taxon>
        <taxon>Rhabditomorpha</taxon>
        <taxon>Strongyloidea</taxon>
        <taxon>Heterorhabditidae</taxon>
        <taxon>Heterorhabditis</taxon>
    </lineage>
</organism>
<evidence type="ECO:0000256" key="1">
    <source>
        <dbReference type="SAM" id="Phobius"/>
    </source>
</evidence>
<evidence type="ECO:0000313" key="2">
    <source>
        <dbReference type="Proteomes" id="UP000095283"/>
    </source>
</evidence>
<protein>
    <submittedName>
        <fullName evidence="3">PH domain-containing protein</fullName>
    </submittedName>
</protein>
<proteinExistence type="predicted"/>
<evidence type="ECO:0000313" key="3">
    <source>
        <dbReference type="WBParaSite" id="Hba_17275"/>
    </source>
</evidence>
<sequence>MKDIEELGVLVWFPTIALVIIIVLILRVHHYRLLRIYQNRNNVDKYIAIGSRNIVGQKEILFDRSNASAFYYAEDQTDIVRLGLNFLFGNMQVGKRRYLVMDDAFKGNNYRSYMLNETSVVPRL</sequence>
<accession>A0A1I7XIE0</accession>
<name>A0A1I7XIE0_HETBA</name>
<dbReference type="Proteomes" id="UP000095283">
    <property type="component" value="Unplaced"/>
</dbReference>
<dbReference type="WBParaSite" id="Hba_17275">
    <property type="protein sequence ID" value="Hba_17275"/>
    <property type="gene ID" value="Hba_17275"/>
</dbReference>
<keyword evidence="1" id="KW-1133">Transmembrane helix</keyword>